<gene>
    <name evidence="2" type="ORF">GCM10010507_60050</name>
</gene>
<dbReference type="InterPro" id="IPR038500">
    <property type="entry name" value="Antitermination_sf"/>
</dbReference>
<evidence type="ECO:0000256" key="1">
    <source>
        <dbReference type="SAM" id="MobiDB-lite"/>
    </source>
</evidence>
<sequence>MSRGQEQTCHACHGDGVTDKEQHTIELNGKGEQAPVTRTFTSACSHCSGTGKVSG</sequence>
<dbReference type="InterPro" id="IPR036410">
    <property type="entry name" value="HSP_DnaJ_Cys-rich_dom_sf"/>
</dbReference>
<dbReference type="SUPFAM" id="SSF57938">
    <property type="entry name" value="DnaJ/Hsp40 cysteine-rich domain"/>
    <property type="match status" value="1"/>
</dbReference>
<evidence type="ECO:0000313" key="2">
    <source>
        <dbReference type="EMBL" id="GHC72863.1"/>
    </source>
</evidence>
<reference evidence="2" key="1">
    <citation type="journal article" date="2014" name="Int. J. Syst. Evol. Microbiol.">
        <title>Complete genome sequence of Corynebacterium casei LMG S-19264T (=DSM 44701T), isolated from a smear-ripened cheese.</title>
        <authorList>
            <consortium name="US DOE Joint Genome Institute (JGI-PGF)"/>
            <person name="Walter F."/>
            <person name="Albersmeier A."/>
            <person name="Kalinowski J."/>
            <person name="Ruckert C."/>
        </authorList>
    </citation>
    <scope>NUCLEOTIDE SEQUENCE</scope>
    <source>
        <strain evidence="2">JCM 4633</strain>
    </source>
</reference>
<protein>
    <submittedName>
        <fullName evidence="2">Uncharacterized protein</fullName>
    </submittedName>
</protein>
<accession>A0A918WQ22</accession>
<name>A0A918WQ22_STRCJ</name>
<organism evidence="2 3">
    <name type="scientific">Streptomyces cinnamoneus</name>
    <name type="common">Streptoverticillium cinnamoneum</name>
    <dbReference type="NCBI Taxonomy" id="53446"/>
    <lineage>
        <taxon>Bacteria</taxon>
        <taxon>Bacillati</taxon>
        <taxon>Actinomycetota</taxon>
        <taxon>Actinomycetes</taxon>
        <taxon>Kitasatosporales</taxon>
        <taxon>Streptomycetaceae</taxon>
        <taxon>Streptomyces</taxon>
        <taxon>Streptomyces cinnamoneus group</taxon>
    </lineage>
</organism>
<comment type="caution">
    <text evidence="2">The sequence shown here is derived from an EMBL/GenBank/DDBJ whole genome shotgun (WGS) entry which is preliminary data.</text>
</comment>
<dbReference type="Gene3D" id="1.10.274.110">
    <property type="match status" value="1"/>
</dbReference>
<reference evidence="2" key="2">
    <citation type="submission" date="2020-09" db="EMBL/GenBank/DDBJ databases">
        <authorList>
            <person name="Sun Q."/>
            <person name="Ohkuma M."/>
        </authorList>
    </citation>
    <scope>NUCLEOTIDE SEQUENCE</scope>
    <source>
        <strain evidence="2">JCM 4633</strain>
    </source>
</reference>
<feature type="region of interest" description="Disordered" evidence="1">
    <location>
        <begin position="1"/>
        <end position="20"/>
    </location>
</feature>
<evidence type="ECO:0000313" key="3">
    <source>
        <dbReference type="Proteomes" id="UP000646244"/>
    </source>
</evidence>
<proteinExistence type="predicted"/>
<dbReference type="EMBL" id="BMVB01000038">
    <property type="protein sequence ID" value="GHC72863.1"/>
    <property type="molecule type" value="Genomic_DNA"/>
</dbReference>
<dbReference type="AlphaFoldDB" id="A0A918WQ22"/>
<dbReference type="Proteomes" id="UP000646244">
    <property type="component" value="Unassembled WGS sequence"/>
</dbReference>